<evidence type="ECO:0000313" key="3">
    <source>
        <dbReference type="Proteomes" id="UP001432209"/>
    </source>
</evidence>
<dbReference type="Proteomes" id="UP001432209">
    <property type="component" value="Chromosome"/>
</dbReference>
<name>A0ABZ2AA47_STRNV</name>
<evidence type="ECO:0000256" key="1">
    <source>
        <dbReference type="SAM" id="MobiDB-lite"/>
    </source>
</evidence>
<dbReference type="EMBL" id="CP109495">
    <property type="protein sequence ID" value="WUX55541.1"/>
    <property type="molecule type" value="Genomic_DNA"/>
</dbReference>
<feature type="region of interest" description="Disordered" evidence="1">
    <location>
        <begin position="32"/>
        <end position="66"/>
    </location>
</feature>
<keyword evidence="3" id="KW-1185">Reference proteome</keyword>
<feature type="compositionally biased region" description="Basic and acidic residues" evidence="1">
    <location>
        <begin position="43"/>
        <end position="59"/>
    </location>
</feature>
<reference evidence="2" key="1">
    <citation type="submission" date="2022-10" db="EMBL/GenBank/DDBJ databases">
        <title>The complete genomes of actinobacterial strains from the NBC collection.</title>
        <authorList>
            <person name="Joergensen T.S."/>
            <person name="Alvarez Arevalo M."/>
            <person name="Sterndorff E.B."/>
            <person name="Faurdal D."/>
            <person name="Vuksanovic O."/>
            <person name="Mourched A.-S."/>
            <person name="Charusanti P."/>
            <person name="Shaw S."/>
            <person name="Blin K."/>
            <person name="Weber T."/>
        </authorList>
    </citation>
    <scope>NUCLEOTIDE SEQUENCE</scope>
    <source>
        <strain evidence="2">NBC_01432</strain>
    </source>
</reference>
<gene>
    <name evidence="2" type="ORF">OG442_30690</name>
</gene>
<proteinExistence type="predicted"/>
<organism evidence="2 3">
    <name type="scientific">Streptomyces niveus</name>
    <name type="common">Streptomyces spheroides</name>
    <dbReference type="NCBI Taxonomy" id="193462"/>
    <lineage>
        <taxon>Bacteria</taxon>
        <taxon>Bacillati</taxon>
        <taxon>Actinomycetota</taxon>
        <taxon>Actinomycetes</taxon>
        <taxon>Kitasatosporales</taxon>
        <taxon>Streptomycetaceae</taxon>
        <taxon>Streptomyces</taxon>
    </lineage>
</organism>
<sequence length="83" mass="9002">MGLRSWLRRACDSVWNMLVEYGAIAVGPLPGVNYPDAEPGHGNGDRLQDPPAGHPERRCATPPSRVEQELWAGLGVDVKEPGK</sequence>
<dbReference type="InterPro" id="IPR045701">
    <property type="entry name" value="DUF6059"/>
</dbReference>
<dbReference type="RefSeq" id="WP_329079456.1">
    <property type="nucleotide sequence ID" value="NZ_CP109495.1"/>
</dbReference>
<accession>A0ABZ2AA47</accession>
<dbReference type="Pfam" id="PF19534">
    <property type="entry name" value="DUF6059"/>
    <property type="match status" value="1"/>
</dbReference>
<evidence type="ECO:0000313" key="2">
    <source>
        <dbReference type="EMBL" id="WUX55541.1"/>
    </source>
</evidence>
<protein>
    <submittedName>
        <fullName evidence="2">Uncharacterized protein</fullName>
    </submittedName>
</protein>